<keyword evidence="3" id="KW-1003">Cell membrane</keyword>
<evidence type="ECO:0000313" key="8">
    <source>
        <dbReference type="EMBL" id="GAA4603858.1"/>
    </source>
</evidence>
<evidence type="ECO:0000256" key="5">
    <source>
        <dbReference type="ARBA" id="ARBA00022989"/>
    </source>
</evidence>
<name>A0ABP8TFV4_9ACTN</name>
<organism evidence="8 9">
    <name type="scientific">Actinoallomurus liliacearum</name>
    <dbReference type="NCBI Taxonomy" id="1080073"/>
    <lineage>
        <taxon>Bacteria</taxon>
        <taxon>Bacillati</taxon>
        <taxon>Actinomycetota</taxon>
        <taxon>Actinomycetes</taxon>
        <taxon>Streptosporangiales</taxon>
        <taxon>Thermomonosporaceae</taxon>
        <taxon>Actinoallomurus</taxon>
    </lineage>
</organism>
<feature type="transmembrane region" description="Helical" evidence="7">
    <location>
        <begin position="105"/>
        <end position="125"/>
    </location>
</feature>
<evidence type="ECO:0000256" key="1">
    <source>
        <dbReference type="ARBA" id="ARBA00004651"/>
    </source>
</evidence>
<reference evidence="9" key="1">
    <citation type="journal article" date="2019" name="Int. J. Syst. Evol. Microbiol.">
        <title>The Global Catalogue of Microorganisms (GCM) 10K type strain sequencing project: providing services to taxonomists for standard genome sequencing and annotation.</title>
        <authorList>
            <consortium name="The Broad Institute Genomics Platform"/>
            <consortium name="The Broad Institute Genome Sequencing Center for Infectious Disease"/>
            <person name="Wu L."/>
            <person name="Ma J."/>
        </authorList>
    </citation>
    <scope>NUCLEOTIDE SEQUENCE [LARGE SCALE GENOMIC DNA]</scope>
    <source>
        <strain evidence="9">JCM 17938</strain>
    </source>
</reference>
<feature type="transmembrane region" description="Helical" evidence="7">
    <location>
        <begin position="240"/>
        <end position="262"/>
    </location>
</feature>
<feature type="transmembrane region" description="Helical" evidence="7">
    <location>
        <begin position="310"/>
        <end position="330"/>
    </location>
</feature>
<evidence type="ECO:0000256" key="4">
    <source>
        <dbReference type="ARBA" id="ARBA00022692"/>
    </source>
</evidence>
<dbReference type="InterPro" id="IPR036259">
    <property type="entry name" value="MFS_trans_sf"/>
</dbReference>
<feature type="transmembrane region" description="Helical" evidence="7">
    <location>
        <begin position="131"/>
        <end position="156"/>
    </location>
</feature>
<dbReference type="InterPro" id="IPR010290">
    <property type="entry name" value="TM_effector"/>
</dbReference>
<accession>A0ABP8TFV4</accession>
<keyword evidence="9" id="KW-1185">Reference proteome</keyword>
<keyword evidence="4 7" id="KW-0812">Transmembrane</keyword>
<dbReference type="Proteomes" id="UP001500212">
    <property type="component" value="Unassembled WGS sequence"/>
</dbReference>
<keyword evidence="2" id="KW-0813">Transport</keyword>
<evidence type="ECO:0000256" key="6">
    <source>
        <dbReference type="ARBA" id="ARBA00023136"/>
    </source>
</evidence>
<dbReference type="Pfam" id="PF05977">
    <property type="entry name" value="MFS_3"/>
    <property type="match status" value="1"/>
</dbReference>
<comment type="caution">
    <text evidence="8">The sequence shown here is derived from an EMBL/GenBank/DDBJ whole genome shotgun (WGS) entry which is preliminary data.</text>
</comment>
<dbReference type="CDD" id="cd06173">
    <property type="entry name" value="MFS_MefA_like"/>
    <property type="match status" value="1"/>
</dbReference>
<evidence type="ECO:0000256" key="2">
    <source>
        <dbReference type="ARBA" id="ARBA00022448"/>
    </source>
</evidence>
<evidence type="ECO:0000256" key="7">
    <source>
        <dbReference type="SAM" id="Phobius"/>
    </source>
</evidence>
<comment type="subcellular location">
    <subcellularLocation>
        <location evidence="1">Cell membrane</location>
        <topology evidence="1">Multi-pass membrane protein</topology>
    </subcellularLocation>
</comment>
<keyword evidence="6 7" id="KW-0472">Membrane</keyword>
<gene>
    <name evidence="8" type="ORF">GCM10023195_12940</name>
</gene>
<evidence type="ECO:0000313" key="9">
    <source>
        <dbReference type="Proteomes" id="UP001500212"/>
    </source>
</evidence>
<dbReference type="PANTHER" id="PTHR23513:SF11">
    <property type="entry name" value="STAPHYLOFERRIN A TRANSPORTER"/>
    <property type="match status" value="1"/>
</dbReference>
<dbReference type="PANTHER" id="PTHR23513">
    <property type="entry name" value="INTEGRAL MEMBRANE EFFLUX PROTEIN-RELATED"/>
    <property type="match status" value="1"/>
</dbReference>
<dbReference type="EMBL" id="BAABHJ010000003">
    <property type="protein sequence ID" value="GAA4603858.1"/>
    <property type="molecule type" value="Genomic_DNA"/>
</dbReference>
<sequence>MQGVPVVDDSLQGHVRAKKVNGLAERIKDAILPMRSSVAYRRFLAARLVSQTGSSMAPVALAFAVLQIGGGAGALGSVLAVSMVPQMTLMLLGGAVADRHPRGRIMVVAHLVSGAVQAVVAVLLFTRHAVLWQLLAAGVISGAAGAFFGPAAQGIVRQLVDRELLREANALLRLTQNVVKISAPAAAGVVIASAGSESAIAYDAVTFFAAAWMLSRLRVPLTPVKNTRLVQALREGWSDFWSRQWLWIMVAQGAACITPWLIGYQVLGPLYARDHLGGPAAWGLIVAGFAAGLITGSVVVLLLRPRRVGLVACTATASMGLPLTALAVHAPLPVLVAATFVTGVGLDVSINTFASYQQSQVPVEMQARTSSYSLLGQQLPIPLGYLLAGPLAAAVGVVPALAGCAVVIVTLAFAPLFSRQVRAMRLPARAGEEGRSGAVPVTAGASSRS</sequence>
<proteinExistence type="predicted"/>
<dbReference type="Gene3D" id="1.20.1250.20">
    <property type="entry name" value="MFS general substrate transporter like domains"/>
    <property type="match status" value="1"/>
</dbReference>
<feature type="transmembrane region" description="Helical" evidence="7">
    <location>
        <begin position="391"/>
        <end position="417"/>
    </location>
</feature>
<feature type="transmembrane region" description="Helical" evidence="7">
    <location>
        <begin position="282"/>
        <end position="303"/>
    </location>
</feature>
<keyword evidence="5 7" id="KW-1133">Transmembrane helix</keyword>
<dbReference type="SUPFAM" id="SSF103473">
    <property type="entry name" value="MFS general substrate transporter"/>
    <property type="match status" value="1"/>
</dbReference>
<protein>
    <submittedName>
        <fullName evidence="8">MFS transporter</fullName>
    </submittedName>
</protein>
<evidence type="ECO:0000256" key="3">
    <source>
        <dbReference type="ARBA" id="ARBA00022475"/>
    </source>
</evidence>